<proteinExistence type="predicted"/>
<dbReference type="EMBL" id="JACHJU010000003">
    <property type="protein sequence ID" value="MBB4941938.1"/>
    <property type="molecule type" value="Genomic_DNA"/>
</dbReference>
<name>A0A7W7WCK8_9ACTN</name>
<keyword evidence="2" id="KW-1185">Reference proteome</keyword>
<gene>
    <name evidence="1" type="ORF">FHR32_006324</name>
</gene>
<evidence type="ECO:0000313" key="1">
    <source>
        <dbReference type="EMBL" id="MBB4941938.1"/>
    </source>
</evidence>
<dbReference type="Proteomes" id="UP000534286">
    <property type="component" value="Unassembled WGS sequence"/>
</dbReference>
<accession>A0A7W7WCK8</accession>
<sequence length="90" mass="9730">MSALVSHGWTNASGADVRGWVTVVLCADCDADAPHAAPLITWFHVHGSVDADNDAAFLALLTEWAKNVRVATLDEATLEEEITAWRRGEL</sequence>
<organism evidence="1 2">
    <name type="scientific">Streptosporangium album</name>
    <dbReference type="NCBI Taxonomy" id="47479"/>
    <lineage>
        <taxon>Bacteria</taxon>
        <taxon>Bacillati</taxon>
        <taxon>Actinomycetota</taxon>
        <taxon>Actinomycetes</taxon>
        <taxon>Streptosporangiales</taxon>
        <taxon>Streptosporangiaceae</taxon>
        <taxon>Streptosporangium</taxon>
    </lineage>
</organism>
<reference evidence="1 2" key="1">
    <citation type="submission" date="2020-08" db="EMBL/GenBank/DDBJ databases">
        <title>Sequencing the genomes of 1000 actinobacteria strains.</title>
        <authorList>
            <person name="Klenk H.-P."/>
        </authorList>
    </citation>
    <scope>NUCLEOTIDE SEQUENCE [LARGE SCALE GENOMIC DNA]</scope>
    <source>
        <strain evidence="1 2">DSM 43023</strain>
    </source>
</reference>
<comment type="caution">
    <text evidence="1">The sequence shown here is derived from an EMBL/GenBank/DDBJ whole genome shotgun (WGS) entry which is preliminary data.</text>
</comment>
<dbReference type="AlphaFoldDB" id="A0A7W7WCK8"/>
<dbReference type="InterPro" id="IPR046267">
    <property type="entry name" value="DUF6300"/>
</dbReference>
<evidence type="ECO:0000313" key="2">
    <source>
        <dbReference type="Proteomes" id="UP000534286"/>
    </source>
</evidence>
<protein>
    <submittedName>
        <fullName evidence="1">Uncharacterized protein</fullName>
    </submittedName>
</protein>
<dbReference type="Pfam" id="PF19817">
    <property type="entry name" value="DUF6300"/>
    <property type="match status" value="1"/>
</dbReference>